<evidence type="ECO:0000256" key="1">
    <source>
        <dbReference type="ARBA" id="ARBA00022448"/>
    </source>
</evidence>
<reference evidence="10" key="1">
    <citation type="submission" date="2020-02" db="EMBL/GenBank/DDBJ databases">
        <authorList>
            <person name="Meier V. D."/>
        </authorList>
    </citation>
    <scope>NUCLEOTIDE SEQUENCE</scope>
    <source>
        <strain evidence="10">AVDCRST_MAG04</strain>
    </source>
</reference>
<dbReference type="PANTHER" id="PTHR37424:SF1">
    <property type="entry name" value="BACTERIOFERRITIN-ASSOCIATED FERREDOXIN"/>
    <property type="match status" value="1"/>
</dbReference>
<keyword evidence="6" id="KW-0411">Iron-sulfur</keyword>
<name>A0A6J4H2W8_9PROT</name>
<dbReference type="EMBL" id="CADCTL010000007">
    <property type="protein sequence ID" value="CAA9211421.1"/>
    <property type="molecule type" value="Genomic_DNA"/>
</dbReference>
<evidence type="ECO:0000259" key="9">
    <source>
        <dbReference type="Pfam" id="PF04324"/>
    </source>
</evidence>
<dbReference type="InterPro" id="IPR007419">
    <property type="entry name" value="BFD-like_2Fe2S-bd_dom"/>
</dbReference>
<keyword evidence="4" id="KW-0249">Electron transport</keyword>
<evidence type="ECO:0000256" key="5">
    <source>
        <dbReference type="ARBA" id="ARBA00023004"/>
    </source>
</evidence>
<evidence type="ECO:0000256" key="4">
    <source>
        <dbReference type="ARBA" id="ARBA00022982"/>
    </source>
</evidence>
<keyword evidence="1" id="KW-0813">Transport</keyword>
<keyword evidence="5" id="KW-0408">Iron</keyword>
<proteinExistence type="inferred from homology"/>
<dbReference type="Pfam" id="PF04324">
    <property type="entry name" value="Fer2_BFD"/>
    <property type="match status" value="1"/>
</dbReference>
<evidence type="ECO:0000256" key="8">
    <source>
        <dbReference type="ARBA" id="ARBA00046332"/>
    </source>
</evidence>
<evidence type="ECO:0000313" key="10">
    <source>
        <dbReference type="EMBL" id="CAA9211421.1"/>
    </source>
</evidence>
<evidence type="ECO:0000256" key="7">
    <source>
        <dbReference type="ARBA" id="ARBA00039386"/>
    </source>
</evidence>
<dbReference type="PANTHER" id="PTHR37424">
    <property type="entry name" value="BACTERIOFERRITIN-ASSOCIATED FERREDOXIN"/>
    <property type="match status" value="1"/>
</dbReference>
<dbReference type="GO" id="GO:0046872">
    <property type="term" value="F:metal ion binding"/>
    <property type="evidence" value="ECO:0007669"/>
    <property type="project" value="UniProtKB-KW"/>
</dbReference>
<evidence type="ECO:0000256" key="2">
    <source>
        <dbReference type="ARBA" id="ARBA00022714"/>
    </source>
</evidence>
<gene>
    <name evidence="10" type="ORF">AVDCRST_MAG04-135</name>
</gene>
<dbReference type="Gene3D" id="1.10.10.1100">
    <property type="entry name" value="BFD-like [2Fe-2S]-binding domain"/>
    <property type="match status" value="1"/>
</dbReference>
<sequence length="64" mass="6721">MYVCLCNALTECQVRAAVEEGAGRPRDVYGACGCRAQCGGCTKAILCLIRETQALASGHRTAEA</sequence>
<feature type="domain" description="BFD-like [2Fe-2S]-binding" evidence="9">
    <location>
        <begin position="2"/>
        <end position="50"/>
    </location>
</feature>
<dbReference type="InterPro" id="IPR041854">
    <property type="entry name" value="BFD-like_2Fe2S-bd_dom_sf"/>
</dbReference>
<organism evidence="10">
    <name type="scientific">uncultured Acetobacteraceae bacterium</name>
    <dbReference type="NCBI Taxonomy" id="169975"/>
    <lineage>
        <taxon>Bacteria</taxon>
        <taxon>Pseudomonadati</taxon>
        <taxon>Pseudomonadota</taxon>
        <taxon>Alphaproteobacteria</taxon>
        <taxon>Acetobacterales</taxon>
        <taxon>Acetobacteraceae</taxon>
        <taxon>environmental samples</taxon>
    </lineage>
</organism>
<evidence type="ECO:0000256" key="3">
    <source>
        <dbReference type="ARBA" id="ARBA00022723"/>
    </source>
</evidence>
<keyword evidence="3" id="KW-0479">Metal-binding</keyword>
<evidence type="ECO:0000256" key="6">
    <source>
        <dbReference type="ARBA" id="ARBA00023014"/>
    </source>
</evidence>
<dbReference type="GO" id="GO:0051537">
    <property type="term" value="F:2 iron, 2 sulfur cluster binding"/>
    <property type="evidence" value="ECO:0007669"/>
    <property type="project" value="UniProtKB-KW"/>
</dbReference>
<accession>A0A6J4H2W8</accession>
<protein>
    <recommendedName>
        <fullName evidence="7">Bacterioferritin-associated ferredoxin</fullName>
    </recommendedName>
</protein>
<keyword evidence="2" id="KW-0001">2Fe-2S</keyword>
<comment type="similarity">
    <text evidence="8">Belongs to the Bfd family.</text>
</comment>
<dbReference type="InterPro" id="IPR052371">
    <property type="entry name" value="BFD-associated_ferredoxin"/>
</dbReference>
<dbReference type="AlphaFoldDB" id="A0A6J4H2W8"/>